<gene>
    <name evidence="1" type="ORF">ACEZDE_30115</name>
</gene>
<sequence>MTADIDDCTECRRLCEQARAALLSGDRSRLTDVRVFQRRHVEAEHAVSTDVPVLRAW</sequence>
<reference evidence="1 2" key="1">
    <citation type="submission" date="2024-09" db="EMBL/GenBank/DDBJ databases">
        <authorList>
            <person name="Lee S.D."/>
        </authorList>
    </citation>
    <scope>NUCLEOTIDE SEQUENCE [LARGE SCALE GENOMIC DNA]</scope>
    <source>
        <strain evidence="1 2">N8-3</strain>
    </source>
</reference>
<dbReference type="Proteomes" id="UP001592531">
    <property type="component" value="Unassembled WGS sequence"/>
</dbReference>
<evidence type="ECO:0008006" key="3">
    <source>
        <dbReference type="Google" id="ProtNLM"/>
    </source>
</evidence>
<dbReference type="RefSeq" id="WP_380542961.1">
    <property type="nucleotide sequence ID" value="NZ_JBHFAB010000030.1"/>
</dbReference>
<proteinExistence type="predicted"/>
<evidence type="ECO:0000313" key="1">
    <source>
        <dbReference type="EMBL" id="MFC1420869.1"/>
    </source>
</evidence>
<protein>
    <recommendedName>
        <fullName evidence="3">4Fe-4S Wbl-type domain-containing protein</fullName>
    </recommendedName>
</protein>
<evidence type="ECO:0000313" key="2">
    <source>
        <dbReference type="Proteomes" id="UP001592531"/>
    </source>
</evidence>
<dbReference type="EMBL" id="JBHFAB010000030">
    <property type="protein sequence ID" value="MFC1420869.1"/>
    <property type="molecule type" value="Genomic_DNA"/>
</dbReference>
<name>A0ABV6W4E1_9ACTN</name>
<comment type="caution">
    <text evidence="1">The sequence shown here is derived from an EMBL/GenBank/DDBJ whole genome shotgun (WGS) entry which is preliminary data.</text>
</comment>
<keyword evidence="2" id="KW-1185">Reference proteome</keyword>
<organism evidence="1 2">
    <name type="scientific">Streptacidiphilus cavernicola</name>
    <dbReference type="NCBI Taxonomy" id="3342716"/>
    <lineage>
        <taxon>Bacteria</taxon>
        <taxon>Bacillati</taxon>
        <taxon>Actinomycetota</taxon>
        <taxon>Actinomycetes</taxon>
        <taxon>Kitasatosporales</taxon>
        <taxon>Streptomycetaceae</taxon>
        <taxon>Streptacidiphilus</taxon>
    </lineage>
</organism>
<accession>A0ABV6W4E1</accession>